<dbReference type="RefSeq" id="WP_183866821.1">
    <property type="nucleotide sequence ID" value="NZ_JACHCF010000004.1"/>
</dbReference>
<evidence type="ECO:0000313" key="2">
    <source>
        <dbReference type="EMBL" id="MBB5620803.1"/>
    </source>
</evidence>
<dbReference type="SUPFAM" id="SSF53474">
    <property type="entry name" value="alpha/beta-Hydrolases"/>
    <property type="match status" value="1"/>
</dbReference>
<protein>
    <submittedName>
        <fullName evidence="2">Pimeloyl-ACP methyl ester carboxylesterase</fullName>
    </submittedName>
</protein>
<evidence type="ECO:0000313" key="3">
    <source>
        <dbReference type="Proteomes" id="UP000537718"/>
    </source>
</evidence>
<gene>
    <name evidence="2" type="ORF">HDE69_001856</name>
</gene>
<name>A0A7W8YSI6_9SPHI</name>
<dbReference type="AlphaFoldDB" id="A0A7W8YSI6"/>
<accession>A0A7W8YSI6</accession>
<dbReference type="Proteomes" id="UP000537718">
    <property type="component" value="Unassembled WGS sequence"/>
</dbReference>
<dbReference type="InterPro" id="IPR029058">
    <property type="entry name" value="AB_hydrolase_fold"/>
</dbReference>
<proteinExistence type="predicted"/>
<dbReference type="Pfam" id="PF00561">
    <property type="entry name" value="Abhydrolase_1"/>
    <property type="match status" value="1"/>
</dbReference>
<sequence>MKFYSILIVLFTIGISTSFAQSYSPKIERCACNIKIEEGVIARCGYLVVPENRKRPDKTLLKIPFIFVRKNGMDSVRNISLYTTGGPGYSTTLGITKITANSGFLKYGGFIAFDQRGTKKAIPSLECPEIDEAIKRSYAENLSKDSLVLLAVKSCRKRISAQGIDLSSYSTTESAADINDLRLALKIRSLTLIGLSYSGGLMLTVAKNHPEGIKALVLNSPLPGFVNYEEHGLINMNEALEQVFANVLTDSLKDERYKDLRNRFHEYFTKITGQHFTIKYLPKGKTDSLSIKYGKAELLDAIIGRIDNNRLKSVPFVMNELIKGNHYEYISELLDGVFLGDPTRSLGMRYSVYCSGQIAYSDPQLIAMQDQILPWLSGYPFNNVNAEICDCWKVRNEGKEAKTPVYSTIPALISGGDADPWCRPFYNTLIKRYMPNAQVILIHNRAHGAGFGANGFDYLEEFMADPFKKLKSRSNNVIIQE</sequence>
<feature type="domain" description="AB hydrolase-1" evidence="1">
    <location>
        <begin position="110"/>
        <end position="227"/>
    </location>
</feature>
<comment type="caution">
    <text evidence="2">The sequence shown here is derived from an EMBL/GenBank/DDBJ whole genome shotgun (WGS) entry which is preliminary data.</text>
</comment>
<dbReference type="EMBL" id="JACHCF010000004">
    <property type="protein sequence ID" value="MBB5620803.1"/>
    <property type="molecule type" value="Genomic_DNA"/>
</dbReference>
<dbReference type="Gene3D" id="3.40.50.1820">
    <property type="entry name" value="alpha/beta hydrolase"/>
    <property type="match status" value="1"/>
</dbReference>
<organism evidence="2 3">
    <name type="scientific">Pedobacter cryoconitis</name>
    <dbReference type="NCBI Taxonomy" id="188932"/>
    <lineage>
        <taxon>Bacteria</taxon>
        <taxon>Pseudomonadati</taxon>
        <taxon>Bacteroidota</taxon>
        <taxon>Sphingobacteriia</taxon>
        <taxon>Sphingobacteriales</taxon>
        <taxon>Sphingobacteriaceae</taxon>
        <taxon>Pedobacter</taxon>
    </lineage>
</organism>
<dbReference type="InterPro" id="IPR000073">
    <property type="entry name" value="AB_hydrolase_1"/>
</dbReference>
<reference evidence="2 3" key="1">
    <citation type="submission" date="2020-08" db="EMBL/GenBank/DDBJ databases">
        <title>Genomic Encyclopedia of Type Strains, Phase IV (KMG-V): Genome sequencing to study the core and pangenomes of soil and plant-associated prokaryotes.</title>
        <authorList>
            <person name="Whitman W."/>
        </authorList>
    </citation>
    <scope>NUCLEOTIDE SEQUENCE [LARGE SCALE GENOMIC DNA]</scope>
    <source>
        <strain evidence="2 3">MP7CTX6</strain>
    </source>
</reference>
<evidence type="ECO:0000259" key="1">
    <source>
        <dbReference type="Pfam" id="PF00561"/>
    </source>
</evidence>